<dbReference type="EMBL" id="KV419457">
    <property type="protein sequence ID" value="KZS87066.1"/>
    <property type="molecule type" value="Genomic_DNA"/>
</dbReference>
<accession>A0A164MV46</accession>
<evidence type="ECO:0000313" key="3">
    <source>
        <dbReference type="Proteomes" id="UP000076722"/>
    </source>
</evidence>
<evidence type="ECO:0000256" key="1">
    <source>
        <dbReference type="SAM" id="Phobius"/>
    </source>
</evidence>
<evidence type="ECO:0000313" key="2">
    <source>
        <dbReference type="EMBL" id="KZS87066.1"/>
    </source>
</evidence>
<protein>
    <submittedName>
        <fullName evidence="2">Uncharacterized protein</fullName>
    </submittedName>
</protein>
<proteinExistence type="predicted"/>
<name>A0A164MV46_9AGAM</name>
<sequence>MARTSRQESKAGIAIAITTPDWKVFEVRSSKVKTATIGLHKYGGFCSPETGSLKYLNRASKRLRVPILTVLWSVLPILVTLKLLQLVQSSIGSFLRSSRPFIVFYTPNGHDIDISDQTQYSITLPRTTG</sequence>
<keyword evidence="1" id="KW-0812">Transmembrane</keyword>
<feature type="transmembrane region" description="Helical" evidence="1">
    <location>
        <begin position="63"/>
        <end position="84"/>
    </location>
</feature>
<keyword evidence="1" id="KW-1133">Transmembrane helix</keyword>
<dbReference type="AlphaFoldDB" id="A0A164MV46"/>
<reference evidence="2 3" key="1">
    <citation type="journal article" date="2016" name="Mol. Biol. Evol.">
        <title>Comparative Genomics of Early-Diverging Mushroom-Forming Fungi Provides Insights into the Origins of Lignocellulose Decay Capabilities.</title>
        <authorList>
            <person name="Nagy L.G."/>
            <person name="Riley R."/>
            <person name="Tritt A."/>
            <person name="Adam C."/>
            <person name="Daum C."/>
            <person name="Floudas D."/>
            <person name="Sun H."/>
            <person name="Yadav J.S."/>
            <person name="Pangilinan J."/>
            <person name="Larsson K.H."/>
            <person name="Matsuura K."/>
            <person name="Barry K."/>
            <person name="Labutti K."/>
            <person name="Kuo R."/>
            <person name="Ohm R.A."/>
            <person name="Bhattacharya S.S."/>
            <person name="Shirouzu T."/>
            <person name="Yoshinaga Y."/>
            <person name="Martin F.M."/>
            <person name="Grigoriev I.V."/>
            <person name="Hibbett D.S."/>
        </authorList>
    </citation>
    <scope>NUCLEOTIDE SEQUENCE [LARGE SCALE GENOMIC DNA]</scope>
    <source>
        <strain evidence="2 3">HHB9708</strain>
    </source>
</reference>
<gene>
    <name evidence="2" type="ORF">SISNIDRAFT_322450</name>
</gene>
<dbReference type="Proteomes" id="UP000076722">
    <property type="component" value="Unassembled WGS sequence"/>
</dbReference>
<keyword evidence="3" id="KW-1185">Reference proteome</keyword>
<keyword evidence="1" id="KW-0472">Membrane</keyword>
<organism evidence="2 3">
    <name type="scientific">Sistotremastrum niveocremeum HHB9708</name>
    <dbReference type="NCBI Taxonomy" id="1314777"/>
    <lineage>
        <taxon>Eukaryota</taxon>
        <taxon>Fungi</taxon>
        <taxon>Dikarya</taxon>
        <taxon>Basidiomycota</taxon>
        <taxon>Agaricomycotina</taxon>
        <taxon>Agaricomycetes</taxon>
        <taxon>Sistotremastrales</taxon>
        <taxon>Sistotremastraceae</taxon>
        <taxon>Sertulicium</taxon>
        <taxon>Sertulicium niveocremeum</taxon>
    </lineage>
</organism>